<sequence>MSGDSPRTGEFDSPTVDENIYQNGRSEPHFVQEESTQIVTEAGHPQGEQYEQWKKVVNTSGPTPRPRHGHRAVAIKDLMIVFGGGNEGIVDELHVYNTGIVVHANMFTGVFRYTLLASILLYIIF</sequence>
<feature type="region of interest" description="Disordered" evidence="1">
    <location>
        <begin position="1"/>
        <end position="33"/>
    </location>
</feature>
<name>A0A1I7WZ23_HETBA</name>
<dbReference type="AlphaFoldDB" id="A0A1I7WZ23"/>
<dbReference type="Proteomes" id="UP000095283">
    <property type="component" value="Unplaced"/>
</dbReference>
<reference evidence="3" key="1">
    <citation type="submission" date="2016-11" db="UniProtKB">
        <authorList>
            <consortium name="WormBaseParasite"/>
        </authorList>
    </citation>
    <scope>IDENTIFICATION</scope>
</reference>
<evidence type="ECO:0000313" key="2">
    <source>
        <dbReference type="Proteomes" id="UP000095283"/>
    </source>
</evidence>
<dbReference type="SUPFAM" id="SSF117281">
    <property type="entry name" value="Kelch motif"/>
    <property type="match status" value="1"/>
</dbReference>
<dbReference type="Gene3D" id="2.120.10.80">
    <property type="entry name" value="Kelch-type beta propeller"/>
    <property type="match status" value="1"/>
</dbReference>
<protein>
    <submittedName>
        <fullName evidence="3">BTB domain-containing protein</fullName>
    </submittedName>
</protein>
<dbReference type="InterPro" id="IPR043536">
    <property type="entry name" value="HCF1/2"/>
</dbReference>
<dbReference type="InterPro" id="IPR015915">
    <property type="entry name" value="Kelch-typ_b-propeller"/>
</dbReference>
<organism evidence="2 3">
    <name type="scientific">Heterorhabditis bacteriophora</name>
    <name type="common">Entomopathogenic nematode worm</name>
    <dbReference type="NCBI Taxonomy" id="37862"/>
    <lineage>
        <taxon>Eukaryota</taxon>
        <taxon>Metazoa</taxon>
        <taxon>Ecdysozoa</taxon>
        <taxon>Nematoda</taxon>
        <taxon>Chromadorea</taxon>
        <taxon>Rhabditida</taxon>
        <taxon>Rhabditina</taxon>
        <taxon>Rhabditomorpha</taxon>
        <taxon>Strongyloidea</taxon>
        <taxon>Heterorhabditidae</taxon>
        <taxon>Heterorhabditis</taxon>
    </lineage>
</organism>
<accession>A0A1I7WZ23</accession>
<dbReference type="GO" id="GO:0006338">
    <property type="term" value="P:chromatin remodeling"/>
    <property type="evidence" value="ECO:0007669"/>
    <property type="project" value="TreeGrafter"/>
</dbReference>
<dbReference type="PANTHER" id="PTHR46003:SF1">
    <property type="entry name" value="HOST CELL FACTOR"/>
    <property type="match status" value="1"/>
</dbReference>
<keyword evidence="2" id="KW-1185">Reference proteome</keyword>
<dbReference type="GO" id="GO:0003713">
    <property type="term" value="F:transcription coactivator activity"/>
    <property type="evidence" value="ECO:0007669"/>
    <property type="project" value="TreeGrafter"/>
</dbReference>
<dbReference type="PANTHER" id="PTHR46003">
    <property type="entry name" value="HOST CELL FACTOR"/>
    <property type="match status" value="1"/>
</dbReference>
<dbReference type="GO" id="GO:0035097">
    <property type="term" value="C:histone methyltransferase complex"/>
    <property type="evidence" value="ECO:0007669"/>
    <property type="project" value="TreeGrafter"/>
</dbReference>
<proteinExistence type="predicted"/>
<dbReference type="WBParaSite" id="Hba_10446">
    <property type="protein sequence ID" value="Hba_10446"/>
    <property type="gene ID" value="Hba_10446"/>
</dbReference>
<evidence type="ECO:0000313" key="3">
    <source>
        <dbReference type="WBParaSite" id="Hba_10446"/>
    </source>
</evidence>
<evidence type="ECO:0000256" key="1">
    <source>
        <dbReference type="SAM" id="MobiDB-lite"/>
    </source>
</evidence>